<reference evidence="5" key="2">
    <citation type="submission" date="2022-06" db="EMBL/GenBank/DDBJ databases">
        <title>Draft genome sequence of Burkholderia glumae strain GR20004 isolated from rice panicle showing bacterial panicle blight.</title>
        <authorList>
            <person name="Choi S.Y."/>
            <person name="Lee Y.H."/>
        </authorList>
    </citation>
    <scope>NUCLEOTIDE SEQUENCE</scope>
    <source>
        <strain evidence="5">GR20004</strain>
    </source>
</reference>
<gene>
    <name evidence="4" type="ORF">I6H06_13820</name>
    <name evidence="5" type="ORF">NFI99_21995</name>
</gene>
<dbReference type="RefSeq" id="WP_015875926.1">
    <property type="nucleotide sequence ID" value="NZ_CP021074.1"/>
</dbReference>
<keyword evidence="3" id="KW-0472">Membrane</keyword>
<evidence type="ECO:0000313" key="5">
    <source>
        <dbReference type="EMBL" id="USS47503.1"/>
    </source>
</evidence>
<evidence type="ECO:0000313" key="7">
    <source>
        <dbReference type="Proteomes" id="UP001056386"/>
    </source>
</evidence>
<dbReference type="Pfam" id="PF01066">
    <property type="entry name" value="CDP-OH_P_transf"/>
    <property type="match status" value="1"/>
</dbReference>
<feature type="transmembrane region" description="Helical" evidence="3">
    <location>
        <begin position="73"/>
        <end position="100"/>
    </location>
</feature>
<dbReference type="Gene3D" id="1.20.120.1760">
    <property type="match status" value="1"/>
</dbReference>
<feature type="transmembrane region" description="Helical" evidence="3">
    <location>
        <begin position="136"/>
        <end position="155"/>
    </location>
</feature>
<proteinExistence type="inferred from homology"/>
<dbReference type="PROSITE" id="PS00379">
    <property type="entry name" value="CDP_ALCOHOL_P_TRANSF"/>
    <property type="match status" value="1"/>
</dbReference>
<reference evidence="4 6" key="1">
    <citation type="submission" date="2020-12" db="EMBL/GenBank/DDBJ databases">
        <title>FDA dAtabase for Regulatory Grade micrObial Sequences (FDA-ARGOS): Supporting development and validation of Infectious Disease Dx tests.</title>
        <authorList>
            <person name="Minogue T."/>
            <person name="Wolcott M."/>
            <person name="Wasieloski L."/>
            <person name="Aguilar W."/>
            <person name="Moore D."/>
            <person name="Jaissle J."/>
            <person name="Tallon L."/>
            <person name="Sadzewicz L."/>
            <person name="Zhao X."/>
            <person name="Boylan J."/>
            <person name="Ott S."/>
            <person name="Bowen H."/>
            <person name="Vavikolanu K."/>
            <person name="Mehta A."/>
            <person name="Aluvathingal J."/>
            <person name="Nadendla S."/>
            <person name="Yan Y."/>
            <person name="Sichtig H."/>
        </authorList>
    </citation>
    <scope>NUCLEOTIDE SEQUENCE [LARGE SCALE GENOMIC DNA]</scope>
    <source>
        <strain evidence="4 6">FDAARGOS_949</strain>
    </source>
</reference>
<feature type="transmembrane region" description="Helical" evidence="3">
    <location>
        <begin position="33"/>
        <end position="53"/>
    </location>
</feature>
<protein>
    <submittedName>
        <fullName evidence="4">CDP-alcohol phosphatidyltransferase family protein</fullName>
    </submittedName>
</protein>
<name>A0AAP9Y2I0_BURGL</name>
<keyword evidence="3" id="KW-1133">Transmembrane helix</keyword>
<dbReference type="EMBL" id="CP065601">
    <property type="protein sequence ID" value="QPQ93336.1"/>
    <property type="molecule type" value="Genomic_DNA"/>
</dbReference>
<dbReference type="InterPro" id="IPR000462">
    <property type="entry name" value="CDP-OH_P_trans"/>
</dbReference>
<dbReference type="EMBL" id="CP099587">
    <property type="protein sequence ID" value="USS47503.1"/>
    <property type="molecule type" value="Genomic_DNA"/>
</dbReference>
<accession>A0AAP9Y2I0</accession>
<keyword evidence="3" id="KW-0812">Transmembrane</keyword>
<dbReference type="GeneID" id="45698185"/>
<evidence type="ECO:0000256" key="1">
    <source>
        <dbReference type="ARBA" id="ARBA00022679"/>
    </source>
</evidence>
<dbReference type="InterPro" id="IPR048254">
    <property type="entry name" value="CDP_ALCOHOL_P_TRANSF_CS"/>
</dbReference>
<feature type="transmembrane region" description="Helical" evidence="3">
    <location>
        <begin position="6"/>
        <end position="26"/>
    </location>
</feature>
<dbReference type="GO" id="GO:0016020">
    <property type="term" value="C:membrane"/>
    <property type="evidence" value="ECO:0007669"/>
    <property type="project" value="InterPro"/>
</dbReference>
<dbReference type="InterPro" id="IPR043130">
    <property type="entry name" value="CDP-OH_PTrfase_TM_dom"/>
</dbReference>
<dbReference type="GO" id="GO:0008654">
    <property type="term" value="P:phospholipid biosynthetic process"/>
    <property type="evidence" value="ECO:0007669"/>
    <property type="project" value="InterPro"/>
</dbReference>
<keyword evidence="7" id="KW-1185">Reference proteome</keyword>
<comment type="similarity">
    <text evidence="2">Belongs to the CDP-alcohol phosphatidyltransferase class-I family.</text>
</comment>
<sequence>MKVSIVNPANLITLTKLLGVPILLVSRPEKASVACLAFIALFWLCDLLDGAVARRFNVCSKFGAAFDLATDRIADLACAAVSLTHCTGLTVTLVFAYLIIRFGFEPLVLTRLARPAPLGSEIAWWIRWPAKLRERLIGIALEAVSLGKALFFALALFDPLPSGVLDEVAISVSRIWFAMICAGYLCLVIAVLRQPTDRAATLSTTSIAADPK</sequence>
<evidence type="ECO:0000313" key="6">
    <source>
        <dbReference type="Proteomes" id="UP000594892"/>
    </source>
</evidence>
<dbReference type="GO" id="GO:0016780">
    <property type="term" value="F:phosphotransferase activity, for other substituted phosphate groups"/>
    <property type="evidence" value="ECO:0007669"/>
    <property type="project" value="InterPro"/>
</dbReference>
<evidence type="ECO:0000256" key="2">
    <source>
        <dbReference type="RuleBase" id="RU003750"/>
    </source>
</evidence>
<dbReference type="Proteomes" id="UP000594892">
    <property type="component" value="Chromosome 2"/>
</dbReference>
<organism evidence="4 6">
    <name type="scientific">Burkholderia glumae</name>
    <name type="common">Pseudomonas glumae</name>
    <dbReference type="NCBI Taxonomy" id="337"/>
    <lineage>
        <taxon>Bacteria</taxon>
        <taxon>Pseudomonadati</taxon>
        <taxon>Pseudomonadota</taxon>
        <taxon>Betaproteobacteria</taxon>
        <taxon>Burkholderiales</taxon>
        <taxon>Burkholderiaceae</taxon>
        <taxon>Burkholderia</taxon>
    </lineage>
</organism>
<evidence type="ECO:0000256" key="3">
    <source>
        <dbReference type="SAM" id="Phobius"/>
    </source>
</evidence>
<dbReference type="AlphaFoldDB" id="A0AAP9Y2I0"/>
<evidence type="ECO:0000313" key="4">
    <source>
        <dbReference type="EMBL" id="QPQ93336.1"/>
    </source>
</evidence>
<keyword evidence="1 2" id="KW-0808">Transferase</keyword>
<dbReference type="Proteomes" id="UP001056386">
    <property type="component" value="Chromosome 1"/>
</dbReference>
<feature type="transmembrane region" description="Helical" evidence="3">
    <location>
        <begin position="175"/>
        <end position="192"/>
    </location>
</feature>